<comment type="caution">
    <text evidence="2">The sequence shown here is derived from an EMBL/GenBank/DDBJ whole genome shotgun (WGS) entry which is preliminary data.</text>
</comment>
<protein>
    <submittedName>
        <fullName evidence="2">ROK family protein</fullName>
    </submittedName>
</protein>
<comment type="similarity">
    <text evidence="1">Belongs to the ROK (NagC/XylR) family.</text>
</comment>
<proteinExistence type="inferred from homology"/>
<keyword evidence="3" id="KW-1185">Reference proteome</keyword>
<dbReference type="Gene3D" id="3.30.420.40">
    <property type="match status" value="2"/>
</dbReference>
<evidence type="ECO:0000313" key="3">
    <source>
        <dbReference type="Proteomes" id="UP000662088"/>
    </source>
</evidence>
<name>A0A8I0A8W5_9CLOT</name>
<dbReference type="InterPro" id="IPR043129">
    <property type="entry name" value="ATPase_NBD"/>
</dbReference>
<dbReference type="SUPFAM" id="SSF53067">
    <property type="entry name" value="Actin-like ATPase domain"/>
    <property type="match status" value="1"/>
</dbReference>
<dbReference type="Proteomes" id="UP000662088">
    <property type="component" value="Unassembled WGS sequence"/>
</dbReference>
<dbReference type="EMBL" id="JACOOQ010000012">
    <property type="protein sequence ID" value="MBC5640367.1"/>
    <property type="molecule type" value="Genomic_DNA"/>
</dbReference>
<gene>
    <name evidence="2" type="ORF">H8R92_08030</name>
</gene>
<evidence type="ECO:0000313" key="2">
    <source>
        <dbReference type="EMBL" id="MBC5640367.1"/>
    </source>
</evidence>
<dbReference type="AlphaFoldDB" id="A0A8I0A8W5"/>
<reference evidence="2" key="1">
    <citation type="submission" date="2020-08" db="EMBL/GenBank/DDBJ databases">
        <title>Genome public.</title>
        <authorList>
            <person name="Liu C."/>
            <person name="Sun Q."/>
        </authorList>
    </citation>
    <scope>NUCLEOTIDE SEQUENCE</scope>
    <source>
        <strain evidence="2">NSJ-42</strain>
    </source>
</reference>
<dbReference type="Pfam" id="PF00480">
    <property type="entry name" value="ROK"/>
    <property type="match status" value="1"/>
</dbReference>
<dbReference type="PANTHER" id="PTHR18964:SF149">
    <property type="entry name" value="BIFUNCTIONAL UDP-N-ACETYLGLUCOSAMINE 2-EPIMERASE_N-ACETYLMANNOSAMINE KINASE"/>
    <property type="match status" value="1"/>
</dbReference>
<dbReference type="InterPro" id="IPR000600">
    <property type="entry name" value="ROK"/>
</dbReference>
<sequence length="312" mass="32918">MSKKYVVGLDLGGTKIYTALVDLDGTIIKEKVVETLAFEGEEAVINRMMDTIDYVIEGIDKELIKAIGIGAPGALDLKEGIVMESPNLPFENFELVGKIRAKYDLPTYLDNDANVATLGEYRFGAGKGTENMIYMTVSTGIGGGAILNGKIFRGSTGNALEIGHTTISQERTRCGCGNLGCAESLASGTAIGKRAKEAVNSNAETSLKNYDDVTSKEVFIEAAKGDRVAKEILNTSLTYLGITVANVITSFDPEKVVIGGGVINGGDIVLEAIKEEVAKRCMKVFVDSCSIEKAKLGGQAGVLGAAALAIME</sequence>
<dbReference type="PANTHER" id="PTHR18964">
    <property type="entry name" value="ROK (REPRESSOR, ORF, KINASE) FAMILY"/>
    <property type="match status" value="1"/>
</dbReference>
<evidence type="ECO:0000256" key="1">
    <source>
        <dbReference type="ARBA" id="ARBA00006479"/>
    </source>
</evidence>
<accession>A0A8I0A8W5</accession>
<dbReference type="RefSeq" id="WP_186835157.1">
    <property type="nucleotide sequence ID" value="NZ_JACOOQ010000012.1"/>
</dbReference>
<organism evidence="2 3">
    <name type="scientific">Clostridium lentum</name>
    <dbReference type="NCBI Taxonomy" id="2763037"/>
    <lineage>
        <taxon>Bacteria</taxon>
        <taxon>Bacillati</taxon>
        <taxon>Bacillota</taxon>
        <taxon>Clostridia</taxon>
        <taxon>Eubacteriales</taxon>
        <taxon>Clostridiaceae</taxon>
        <taxon>Clostridium</taxon>
    </lineage>
</organism>